<reference evidence="6 7" key="1">
    <citation type="journal article" date="2024" name="Commun. Biol.">
        <title>Comparative genomic analysis of thermophilic fungi reveals convergent evolutionary adaptations and gene losses.</title>
        <authorList>
            <person name="Steindorff A.S."/>
            <person name="Aguilar-Pontes M.V."/>
            <person name="Robinson A.J."/>
            <person name="Andreopoulos B."/>
            <person name="LaButti K."/>
            <person name="Kuo A."/>
            <person name="Mondo S."/>
            <person name="Riley R."/>
            <person name="Otillar R."/>
            <person name="Haridas S."/>
            <person name="Lipzen A."/>
            <person name="Grimwood J."/>
            <person name="Schmutz J."/>
            <person name="Clum A."/>
            <person name="Reid I.D."/>
            <person name="Moisan M.C."/>
            <person name="Butler G."/>
            <person name="Nguyen T.T.M."/>
            <person name="Dewar K."/>
            <person name="Conant G."/>
            <person name="Drula E."/>
            <person name="Henrissat B."/>
            <person name="Hansel C."/>
            <person name="Singer S."/>
            <person name="Hutchinson M.I."/>
            <person name="de Vries R.P."/>
            <person name="Natvig D.O."/>
            <person name="Powell A.J."/>
            <person name="Tsang A."/>
            <person name="Grigoriev I.V."/>
        </authorList>
    </citation>
    <scope>NUCLEOTIDE SEQUENCE [LARGE SCALE GENOMIC DNA]</scope>
    <source>
        <strain evidence="6 7">CBS 494.80</strain>
    </source>
</reference>
<evidence type="ECO:0000259" key="5">
    <source>
        <dbReference type="PROSITE" id="PS51084"/>
    </source>
</evidence>
<dbReference type="EMBL" id="JAZHXI010000020">
    <property type="protein sequence ID" value="KAL2061065.1"/>
    <property type="molecule type" value="Genomic_DNA"/>
</dbReference>
<feature type="region of interest" description="Disordered" evidence="4">
    <location>
        <begin position="151"/>
        <end position="198"/>
    </location>
</feature>
<evidence type="ECO:0000256" key="2">
    <source>
        <dbReference type="PROSITE-ProRule" id="PRU00464"/>
    </source>
</evidence>
<evidence type="ECO:0000256" key="4">
    <source>
        <dbReference type="SAM" id="MobiDB-lite"/>
    </source>
</evidence>
<comment type="cofactor">
    <cofactor evidence="3">
        <name>Mn(2+)</name>
        <dbReference type="ChEBI" id="CHEBI:29035"/>
    </cofactor>
</comment>
<dbReference type="SUPFAM" id="SSF54197">
    <property type="entry name" value="HIT-like"/>
    <property type="match status" value="1"/>
</dbReference>
<proteinExistence type="predicted"/>
<gene>
    <name evidence="6" type="ORF">VTL71DRAFT_9117</name>
</gene>
<dbReference type="Pfam" id="PF01230">
    <property type="entry name" value="HIT"/>
    <property type="match status" value="1"/>
</dbReference>
<comment type="catalytic activity">
    <reaction evidence="3">
        <text>P(1),P(3)-bis(5'-adenosyl) triphosphate + H2O = AMP + ADP + 2 H(+)</text>
        <dbReference type="Rhea" id="RHEA:13893"/>
        <dbReference type="ChEBI" id="CHEBI:15377"/>
        <dbReference type="ChEBI" id="CHEBI:15378"/>
        <dbReference type="ChEBI" id="CHEBI:58529"/>
        <dbReference type="ChEBI" id="CHEBI:456215"/>
        <dbReference type="ChEBI" id="CHEBI:456216"/>
        <dbReference type="EC" id="3.6.1.29"/>
    </reaction>
</comment>
<dbReference type="Proteomes" id="UP001595075">
    <property type="component" value="Unassembled WGS sequence"/>
</dbReference>
<feature type="domain" description="HIT" evidence="5">
    <location>
        <begin position="29"/>
        <end position="140"/>
    </location>
</feature>
<keyword evidence="7" id="KW-1185">Reference proteome</keyword>
<accession>A0ABR4BTY3</accession>
<dbReference type="InterPro" id="IPR039383">
    <property type="entry name" value="FHIT"/>
</dbReference>
<evidence type="ECO:0000313" key="7">
    <source>
        <dbReference type="Proteomes" id="UP001595075"/>
    </source>
</evidence>
<dbReference type="PANTHER" id="PTHR46243:SF1">
    <property type="entry name" value="BIS(5'-ADENOSYL)-TRIPHOSPHATASE"/>
    <property type="match status" value="1"/>
</dbReference>
<dbReference type="CDD" id="cd01275">
    <property type="entry name" value="FHIT"/>
    <property type="match status" value="1"/>
</dbReference>
<evidence type="ECO:0000256" key="3">
    <source>
        <dbReference type="RuleBase" id="RU366076"/>
    </source>
</evidence>
<dbReference type="InterPro" id="IPR011146">
    <property type="entry name" value="HIT-like"/>
</dbReference>
<evidence type="ECO:0000313" key="6">
    <source>
        <dbReference type="EMBL" id="KAL2061065.1"/>
    </source>
</evidence>
<dbReference type="PANTHER" id="PTHR46243">
    <property type="entry name" value="BIS(5'-ADENOSYL)-TRIPHOSPHATASE"/>
    <property type="match status" value="1"/>
</dbReference>
<sequence>MLPRLLSRPRLNFPKLSTINRSMTSPSSTAIHFGPYEVSNEVFYKTPLCYALVNIKPILPGHVLVIPFRQIQYLSELTPSEVTDVFLTVQKVQKMLSLTYGTEDANVAIQNGVESGQTVPHFHCHIIPRSKGNEEGDGFYLRLQGEEGNVGGKLWDDQRRPETKGKFPQLKDEDRHERSKEEMRKEAQWFSEQMKLVE</sequence>
<evidence type="ECO:0000256" key="1">
    <source>
        <dbReference type="ARBA" id="ARBA00022741"/>
    </source>
</evidence>
<dbReference type="EC" id="3.6.1.29" evidence="3"/>
<organism evidence="6 7">
    <name type="scientific">Oculimacula yallundae</name>
    <dbReference type="NCBI Taxonomy" id="86028"/>
    <lineage>
        <taxon>Eukaryota</taxon>
        <taxon>Fungi</taxon>
        <taxon>Dikarya</taxon>
        <taxon>Ascomycota</taxon>
        <taxon>Pezizomycotina</taxon>
        <taxon>Leotiomycetes</taxon>
        <taxon>Helotiales</taxon>
        <taxon>Ploettnerulaceae</taxon>
        <taxon>Oculimacula</taxon>
    </lineage>
</organism>
<comment type="caution">
    <text evidence="6">The sequence shown here is derived from an EMBL/GenBank/DDBJ whole genome shotgun (WGS) entry which is preliminary data.</text>
</comment>
<dbReference type="Gene3D" id="3.30.428.10">
    <property type="entry name" value="HIT-like"/>
    <property type="match status" value="1"/>
</dbReference>
<keyword evidence="3" id="KW-0378">Hydrolase</keyword>
<feature type="compositionally biased region" description="Basic and acidic residues" evidence="4">
    <location>
        <begin position="154"/>
        <end position="187"/>
    </location>
</feature>
<keyword evidence="1 3" id="KW-0547">Nucleotide-binding</keyword>
<feature type="short sequence motif" description="Histidine triad motif" evidence="2">
    <location>
        <begin position="121"/>
        <end position="125"/>
    </location>
</feature>
<dbReference type="PROSITE" id="PS51084">
    <property type="entry name" value="HIT_2"/>
    <property type="match status" value="1"/>
</dbReference>
<dbReference type="InterPro" id="IPR051884">
    <property type="entry name" value="Bis(5'-adenosyl)-TPase_reg"/>
</dbReference>
<name>A0ABR4BTY3_9HELO</name>
<protein>
    <recommendedName>
        <fullName evidence="3">Bis(5'-adenosyl)-triphosphatase</fullName>
        <ecNumber evidence="3">3.6.1.29</ecNumber>
    </recommendedName>
</protein>
<dbReference type="InterPro" id="IPR036265">
    <property type="entry name" value="HIT-like_sf"/>
</dbReference>